<dbReference type="EMBL" id="BA000021">
    <property type="protein sequence ID" value="BAC24585.1"/>
    <property type="molecule type" value="Genomic_DNA"/>
</dbReference>
<feature type="domain" description="DHHA1" evidence="7">
    <location>
        <begin position="358"/>
        <end position="455"/>
    </location>
</feature>
<evidence type="ECO:0000256" key="3">
    <source>
        <dbReference type="ARBA" id="ARBA00022722"/>
    </source>
</evidence>
<evidence type="ECO:0000259" key="6">
    <source>
        <dbReference type="Pfam" id="PF01368"/>
    </source>
</evidence>
<dbReference type="Pfam" id="PF17768">
    <property type="entry name" value="RecJ_OB"/>
    <property type="match status" value="1"/>
</dbReference>
<dbReference type="InterPro" id="IPR038763">
    <property type="entry name" value="DHH_sf"/>
</dbReference>
<evidence type="ECO:0000256" key="4">
    <source>
        <dbReference type="ARBA" id="ARBA00022801"/>
    </source>
</evidence>
<name>Q8D2B5_WIGBR</name>
<reference evidence="9 10" key="1">
    <citation type="journal article" date="2002" name="Nat. Genet.">
        <title>Genome sequence of the endocellular obligate symbiont of tsetse flies, Wigglesworthia glossinidia.</title>
        <authorList>
            <person name="Akman L."/>
            <person name="Yamashita A."/>
            <person name="Watanabe H."/>
            <person name="Oshima K."/>
            <person name="Shiba T."/>
            <person name="Hattori M."/>
            <person name="Aksoy S."/>
        </authorList>
    </citation>
    <scope>NUCLEOTIDE SEQUENCE [LARGE SCALE GENOMIC DNA]</scope>
</reference>
<feature type="domain" description="RecJ OB" evidence="8">
    <location>
        <begin position="470"/>
        <end position="573"/>
    </location>
</feature>
<evidence type="ECO:0000313" key="10">
    <source>
        <dbReference type="Proteomes" id="UP000000562"/>
    </source>
</evidence>
<dbReference type="InterPro" id="IPR051673">
    <property type="entry name" value="SSDNA_exonuclease_RecJ"/>
</dbReference>
<dbReference type="Gene3D" id="3.90.1640.30">
    <property type="match status" value="1"/>
</dbReference>
<dbReference type="GO" id="GO:0003676">
    <property type="term" value="F:nucleic acid binding"/>
    <property type="evidence" value="ECO:0007669"/>
    <property type="project" value="InterPro"/>
</dbReference>
<keyword evidence="10" id="KW-1185">Reference proteome</keyword>
<feature type="domain" description="DDH" evidence="6">
    <location>
        <begin position="74"/>
        <end position="234"/>
    </location>
</feature>
<keyword evidence="3" id="KW-0540">Nuclease</keyword>
<dbReference type="InterPro" id="IPR003156">
    <property type="entry name" value="DHHA1_dom"/>
</dbReference>
<evidence type="ECO:0000259" key="8">
    <source>
        <dbReference type="Pfam" id="PF17768"/>
    </source>
</evidence>
<dbReference type="InterPro" id="IPR041122">
    <property type="entry name" value="RecJ_OB"/>
</dbReference>
<dbReference type="AlphaFoldDB" id="Q8D2B5"/>
<dbReference type="STRING" id="36870.gene:10368942"/>
<dbReference type="FunFam" id="3.90.1640.30:FF:000001">
    <property type="entry name" value="Single-stranded-DNA-specific exonuclease RecJ"/>
    <property type="match status" value="1"/>
</dbReference>
<keyword evidence="5" id="KW-0269">Exonuclease</keyword>
<evidence type="ECO:0000256" key="1">
    <source>
        <dbReference type="ARBA" id="ARBA00005915"/>
    </source>
</evidence>
<dbReference type="OrthoDB" id="9809852at2"/>
<organism evidence="9 10">
    <name type="scientific">Wigglesworthia glossinidia brevipalpis</name>
    <dbReference type="NCBI Taxonomy" id="36870"/>
    <lineage>
        <taxon>Bacteria</taxon>
        <taxon>Pseudomonadati</taxon>
        <taxon>Pseudomonadota</taxon>
        <taxon>Gammaproteobacteria</taxon>
        <taxon>Enterobacterales</taxon>
        <taxon>Erwiniaceae</taxon>
        <taxon>Wigglesworthia</taxon>
    </lineage>
</organism>
<protein>
    <recommendedName>
        <fullName evidence="2">Single-stranded-DNA-specific exonuclease RecJ</fullName>
    </recommendedName>
</protein>
<gene>
    <name evidence="9" type="primary">recJ</name>
</gene>
<dbReference type="eggNOG" id="COG0608">
    <property type="taxonomic scope" value="Bacteria"/>
</dbReference>
<dbReference type="Pfam" id="PF01368">
    <property type="entry name" value="DHH"/>
    <property type="match status" value="1"/>
</dbReference>
<evidence type="ECO:0000256" key="2">
    <source>
        <dbReference type="ARBA" id="ARBA00019841"/>
    </source>
</evidence>
<dbReference type="InterPro" id="IPR001667">
    <property type="entry name" value="DDH_dom"/>
</dbReference>
<dbReference type="HOGENOM" id="CLU_009736_5_1_6"/>
<accession>Q8D2B5</accession>
<dbReference type="Pfam" id="PF02272">
    <property type="entry name" value="DHHA1"/>
    <property type="match status" value="1"/>
</dbReference>
<evidence type="ECO:0000256" key="5">
    <source>
        <dbReference type="ARBA" id="ARBA00022839"/>
    </source>
</evidence>
<proteinExistence type="inferred from homology"/>
<evidence type="ECO:0000259" key="7">
    <source>
        <dbReference type="Pfam" id="PF02272"/>
    </source>
</evidence>
<dbReference type="Gene3D" id="3.10.310.30">
    <property type="match status" value="1"/>
</dbReference>
<dbReference type="PANTHER" id="PTHR30255:SF2">
    <property type="entry name" value="SINGLE-STRANDED-DNA-SPECIFIC EXONUCLEASE RECJ"/>
    <property type="match status" value="1"/>
</dbReference>
<sequence length="580" mass="65873">MNYDIKIHRISKIKSPEIENSNIPIILKKIYSNRGIKQLKEIDLKTKNLISYKNLLGIKKATDVLKIALIKRKKIVIVGDFDVDGASGTALAFLILMKLGAKKVEFIIPNRFKNGYGLTKEIVEFIEKKEGEVIVTVDNGISSHEGVNLARKKGMKIIISDHHIPDKILPKAHAIINPNLKNCKFKSKSLSGVGVIFYLMISLRSELKKNSWFKDNKIIIPNLAEFLDLVALGTISDLSPLDLNNRILVHQGMNRIRNGNCRAGIKALIEISNLDISFLSTNDISYILSPKINVAGRLKDMRIGVKLLLTNDIKKARLLAKELNFLNKKRQIIGKKMEKQAFFICTKIQKKTNTTPSGFVLYHQDWHEGILGIIASRIKERFQVPVIIFAKSKNNLLKGSIRSIEGINIRLILKELNNMYPDLIISFGGHSVAAALVIESSKLIYFKKIFLNFIENKKINVSSKRIISSDGELFYDDISIKTATLLLYSSPWGNKFNYPIFDGKFRIFDQLLINKIHLKIKIQHILGGNILDGICFNVDLKSWPNKKINFVKLAYTLRVYKKNKIPILQIIIIHLFPIMP</sequence>
<dbReference type="GO" id="GO:0006281">
    <property type="term" value="P:DNA repair"/>
    <property type="evidence" value="ECO:0007669"/>
    <property type="project" value="InterPro"/>
</dbReference>
<dbReference type="Proteomes" id="UP000000562">
    <property type="component" value="Chromosome"/>
</dbReference>
<dbReference type="InterPro" id="IPR004610">
    <property type="entry name" value="RecJ"/>
</dbReference>
<dbReference type="GO" id="GO:0008409">
    <property type="term" value="F:5'-3' exonuclease activity"/>
    <property type="evidence" value="ECO:0007669"/>
    <property type="project" value="InterPro"/>
</dbReference>
<dbReference type="SUPFAM" id="SSF64182">
    <property type="entry name" value="DHH phosphoesterases"/>
    <property type="match status" value="1"/>
</dbReference>
<evidence type="ECO:0000313" key="9">
    <source>
        <dbReference type="EMBL" id="BAC24585.1"/>
    </source>
</evidence>
<dbReference type="NCBIfam" id="TIGR00644">
    <property type="entry name" value="recJ"/>
    <property type="match status" value="1"/>
</dbReference>
<dbReference type="GO" id="GO:0006310">
    <property type="term" value="P:DNA recombination"/>
    <property type="evidence" value="ECO:0007669"/>
    <property type="project" value="InterPro"/>
</dbReference>
<dbReference type="PANTHER" id="PTHR30255">
    <property type="entry name" value="SINGLE-STRANDED-DNA-SPECIFIC EXONUCLEASE RECJ"/>
    <property type="match status" value="1"/>
</dbReference>
<comment type="similarity">
    <text evidence="1">Belongs to the RecJ family.</text>
</comment>
<dbReference type="KEGG" id="wbr:recJ"/>
<keyword evidence="4" id="KW-0378">Hydrolase</keyword>